<dbReference type="EMBL" id="JAAOAR010000203">
    <property type="protein sequence ID" value="KAF5596090.1"/>
    <property type="molecule type" value="Genomic_DNA"/>
</dbReference>
<sequence length="116" mass="12546">MSSYRTTSPRITFGTTPAGIRDALMRMAMTNSSPSSSALLYALLAYSSLHHHGLSETALKFKVQALHLLSTSVENGELSLVGASQHVAASMVLGSFEVRDPRDYWAPADIQDFGPF</sequence>
<evidence type="ECO:0000313" key="3">
    <source>
        <dbReference type="Proteomes" id="UP000544095"/>
    </source>
</evidence>
<dbReference type="AlphaFoldDB" id="A0A8H5USV8"/>
<keyword evidence="3" id="KW-1185">Reference proteome</keyword>
<reference evidence="2 3" key="1">
    <citation type="submission" date="2020-05" db="EMBL/GenBank/DDBJ databases">
        <title>Identification and distribution of gene clusters putatively required for synthesis of sphingolipid metabolism inhibitors in phylogenetically diverse species of the filamentous fungus Fusarium.</title>
        <authorList>
            <person name="Kim H.-S."/>
            <person name="Busman M."/>
            <person name="Brown D.W."/>
            <person name="Divon H."/>
            <person name="Uhlig S."/>
            <person name="Proctor R.H."/>
        </authorList>
    </citation>
    <scope>NUCLEOTIDE SEQUENCE [LARGE SCALE GENOMIC DNA]</scope>
    <source>
        <strain evidence="2 3">NRRL 25211</strain>
    </source>
</reference>
<accession>A0A8H5USV8</accession>
<evidence type="ECO:0000256" key="1">
    <source>
        <dbReference type="ARBA" id="ARBA00023242"/>
    </source>
</evidence>
<dbReference type="InterPro" id="IPR021858">
    <property type="entry name" value="Fun_TF"/>
</dbReference>
<name>A0A8H5USV8_9HYPO</name>
<comment type="caution">
    <text evidence="2">The sequence shown here is derived from an EMBL/GenBank/DDBJ whole genome shotgun (WGS) entry which is preliminary data.</text>
</comment>
<protein>
    <submittedName>
        <fullName evidence="2">Uncharacterized protein</fullName>
    </submittedName>
</protein>
<gene>
    <name evidence="2" type="ORF">FPANT_4433</name>
</gene>
<dbReference type="Pfam" id="PF11951">
    <property type="entry name" value="Fungal_trans_2"/>
    <property type="match status" value="1"/>
</dbReference>
<evidence type="ECO:0000313" key="2">
    <source>
        <dbReference type="EMBL" id="KAF5596090.1"/>
    </source>
</evidence>
<proteinExistence type="predicted"/>
<keyword evidence="1" id="KW-0539">Nucleus</keyword>
<dbReference type="Proteomes" id="UP000544095">
    <property type="component" value="Unassembled WGS sequence"/>
</dbReference>
<organism evidence="2 3">
    <name type="scientific">Fusarium pseudoanthophilum</name>
    <dbReference type="NCBI Taxonomy" id="48495"/>
    <lineage>
        <taxon>Eukaryota</taxon>
        <taxon>Fungi</taxon>
        <taxon>Dikarya</taxon>
        <taxon>Ascomycota</taxon>
        <taxon>Pezizomycotina</taxon>
        <taxon>Sordariomycetes</taxon>
        <taxon>Hypocreomycetidae</taxon>
        <taxon>Hypocreales</taxon>
        <taxon>Nectriaceae</taxon>
        <taxon>Fusarium</taxon>
        <taxon>Fusarium fujikuroi species complex</taxon>
    </lineage>
</organism>